<reference evidence="7" key="2">
    <citation type="submission" date="2021-09" db="EMBL/GenBank/DDBJ databases">
        <authorList>
            <person name="Jia N."/>
            <person name="Wang J."/>
            <person name="Shi W."/>
            <person name="Du L."/>
            <person name="Sun Y."/>
            <person name="Zhan W."/>
            <person name="Jiang J."/>
            <person name="Wang Q."/>
            <person name="Zhang B."/>
            <person name="Ji P."/>
            <person name="Sakyi L.B."/>
            <person name="Cui X."/>
            <person name="Yuan T."/>
            <person name="Jiang B."/>
            <person name="Yang W."/>
            <person name="Lam T.T.-Y."/>
            <person name="Chang Q."/>
            <person name="Ding S."/>
            <person name="Wang X."/>
            <person name="Zhu J."/>
            <person name="Ruan X."/>
            <person name="Zhao L."/>
            <person name="Wei J."/>
            <person name="Que T."/>
            <person name="Du C."/>
            <person name="Cheng J."/>
            <person name="Dai P."/>
            <person name="Han X."/>
            <person name="Huang E."/>
            <person name="Gao Y."/>
            <person name="Liu J."/>
            <person name="Shao H."/>
            <person name="Ye R."/>
            <person name="Li L."/>
            <person name="Wei W."/>
            <person name="Wang X."/>
            <person name="Wang C."/>
            <person name="Huo Q."/>
            <person name="Li W."/>
            <person name="Guo W."/>
            <person name="Chen H."/>
            <person name="Chen S."/>
            <person name="Zhou L."/>
            <person name="Zhou L."/>
            <person name="Ni X."/>
            <person name="Tian J."/>
            <person name="Zhou Y."/>
            <person name="Sheng Y."/>
            <person name="Liu T."/>
            <person name="Pan Y."/>
            <person name="Xia L."/>
            <person name="Li J."/>
            <person name="Zhao F."/>
            <person name="Cao W."/>
        </authorList>
    </citation>
    <scope>NUCLEOTIDE SEQUENCE</scope>
    <source>
        <strain evidence="7">Rsan-2018</strain>
        <tissue evidence="7">Larvae</tissue>
    </source>
</reference>
<dbReference type="AlphaFoldDB" id="A0A9D4PGR5"/>
<evidence type="ECO:0000313" key="8">
    <source>
        <dbReference type="Proteomes" id="UP000821837"/>
    </source>
</evidence>
<evidence type="ECO:0000256" key="1">
    <source>
        <dbReference type="ARBA" id="ARBA00009034"/>
    </source>
</evidence>
<dbReference type="GO" id="GO:0005179">
    <property type="term" value="F:hormone activity"/>
    <property type="evidence" value="ECO:0007669"/>
    <property type="project" value="InterPro"/>
</dbReference>
<dbReference type="Proteomes" id="UP000821837">
    <property type="component" value="Chromosome 8"/>
</dbReference>
<evidence type="ECO:0000256" key="3">
    <source>
        <dbReference type="ARBA" id="ARBA00022685"/>
    </source>
</evidence>
<dbReference type="PRINTS" id="PR00276">
    <property type="entry name" value="INSULINFAMLY"/>
</dbReference>
<dbReference type="InterPro" id="IPR036438">
    <property type="entry name" value="Insulin-like_sf"/>
</dbReference>
<dbReference type="EMBL" id="JABSTV010001254">
    <property type="protein sequence ID" value="KAH7940128.1"/>
    <property type="molecule type" value="Genomic_DNA"/>
</dbReference>
<reference evidence="7" key="1">
    <citation type="journal article" date="2020" name="Cell">
        <title>Large-Scale Comparative Analyses of Tick Genomes Elucidate Their Genetic Diversity and Vector Capacities.</title>
        <authorList>
            <consortium name="Tick Genome and Microbiome Consortium (TIGMIC)"/>
            <person name="Jia N."/>
            <person name="Wang J."/>
            <person name="Shi W."/>
            <person name="Du L."/>
            <person name="Sun Y."/>
            <person name="Zhan W."/>
            <person name="Jiang J.F."/>
            <person name="Wang Q."/>
            <person name="Zhang B."/>
            <person name="Ji P."/>
            <person name="Bell-Sakyi L."/>
            <person name="Cui X.M."/>
            <person name="Yuan T.T."/>
            <person name="Jiang B.G."/>
            <person name="Yang W.F."/>
            <person name="Lam T.T."/>
            <person name="Chang Q.C."/>
            <person name="Ding S.J."/>
            <person name="Wang X.J."/>
            <person name="Zhu J.G."/>
            <person name="Ruan X.D."/>
            <person name="Zhao L."/>
            <person name="Wei J.T."/>
            <person name="Ye R.Z."/>
            <person name="Que T.C."/>
            <person name="Du C.H."/>
            <person name="Zhou Y.H."/>
            <person name="Cheng J.X."/>
            <person name="Dai P.F."/>
            <person name="Guo W.B."/>
            <person name="Han X.H."/>
            <person name="Huang E.J."/>
            <person name="Li L.F."/>
            <person name="Wei W."/>
            <person name="Gao Y.C."/>
            <person name="Liu J.Z."/>
            <person name="Shao H.Z."/>
            <person name="Wang X."/>
            <person name="Wang C.C."/>
            <person name="Yang T.C."/>
            <person name="Huo Q.B."/>
            <person name="Li W."/>
            <person name="Chen H.Y."/>
            <person name="Chen S.E."/>
            <person name="Zhou L.G."/>
            <person name="Ni X.B."/>
            <person name="Tian J.H."/>
            <person name="Sheng Y."/>
            <person name="Liu T."/>
            <person name="Pan Y.S."/>
            <person name="Xia L.Y."/>
            <person name="Li J."/>
            <person name="Zhao F."/>
            <person name="Cao W.C."/>
        </authorList>
    </citation>
    <scope>NUCLEOTIDE SEQUENCE</scope>
    <source>
        <strain evidence="7">Rsan-2018</strain>
    </source>
</reference>
<comment type="caution">
    <text evidence="7">The sequence shown here is derived from an EMBL/GenBank/DDBJ whole genome shotgun (WGS) entry which is preliminary data.</text>
</comment>
<keyword evidence="8" id="KW-1185">Reference proteome</keyword>
<dbReference type="GO" id="GO:0005576">
    <property type="term" value="C:extracellular region"/>
    <property type="evidence" value="ECO:0007669"/>
    <property type="project" value="InterPro"/>
</dbReference>
<protein>
    <recommendedName>
        <fullName evidence="6">Insulin-like domain-containing protein</fullName>
    </recommendedName>
</protein>
<evidence type="ECO:0000259" key="6">
    <source>
        <dbReference type="SMART" id="SM00078"/>
    </source>
</evidence>
<organism evidence="7 8">
    <name type="scientific">Rhipicephalus sanguineus</name>
    <name type="common">Brown dog tick</name>
    <name type="synonym">Ixodes sanguineus</name>
    <dbReference type="NCBI Taxonomy" id="34632"/>
    <lineage>
        <taxon>Eukaryota</taxon>
        <taxon>Metazoa</taxon>
        <taxon>Ecdysozoa</taxon>
        <taxon>Arthropoda</taxon>
        <taxon>Chelicerata</taxon>
        <taxon>Arachnida</taxon>
        <taxon>Acari</taxon>
        <taxon>Parasitiformes</taxon>
        <taxon>Ixodida</taxon>
        <taxon>Ixodoidea</taxon>
        <taxon>Ixodidae</taxon>
        <taxon>Rhipicephalinae</taxon>
        <taxon>Rhipicephalus</taxon>
        <taxon>Rhipicephalus</taxon>
    </lineage>
</organism>
<dbReference type="InterPro" id="IPR016179">
    <property type="entry name" value="Insulin-like"/>
</dbReference>
<accession>A0A9D4PGR5</accession>
<dbReference type="SMART" id="SM00078">
    <property type="entry name" value="IlGF"/>
    <property type="match status" value="1"/>
</dbReference>
<name>A0A9D4PGR5_RHISA</name>
<dbReference type="SUPFAM" id="SSF56994">
    <property type="entry name" value="Insulin-like"/>
    <property type="match status" value="1"/>
</dbReference>
<dbReference type="VEuPathDB" id="VectorBase:RSAN_032082"/>
<gene>
    <name evidence="7" type="ORF">HPB52_021881</name>
</gene>
<feature type="domain" description="Insulin-like" evidence="6">
    <location>
        <begin position="34"/>
        <end position="120"/>
    </location>
</feature>
<keyword evidence="4" id="KW-0732">Signal</keyword>
<dbReference type="PANTHER" id="PTHR13647">
    <property type="entry name" value="INSULIN-LIKE PEPTIDE 2-RELATED"/>
    <property type="match status" value="1"/>
</dbReference>
<keyword evidence="3" id="KW-0165">Cleavage on pair of basic residues</keyword>
<comment type="similarity">
    <text evidence="1">Belongs to the insulin family.</text>
</comment>
<comment type="subunit">
    <text evidence="2">Heterodimer of a B chain and an A chain linked by two disulfide bonds.</text>
</comment>
<proteinExistence type="inferred from homology"/>
<sequence>MHSRSVPTGECRRARPAAMRAPFTPAYAQQTSSQRRCGRVLREFMEFVCDGVIYDPYESAAPKRALFGQRFLMPGEKSPALGFLRPEMANQLLGKRNSQSGIVFECCYKACSLAEAQNYCPS</sequence>
<evidence type="ECO:0000256" key="2">
    <source>
        <dbReference type="ARBA" id="ARBA00011207"/>
    </source>
</evidence>
<evidence type="ECO:0000256" key="5">
    <source>
        <dbReference type="ARBA" id="ARBA00023157"/>
    </source>
</evidence>
<evidence type="ECO:0000313" key="7">
    <source>
        <dbReference type="EMBL" id="KAH7940128.1"/>
    </source>
</evidence>
<dbReference type="PANTHER" id="PTHR13647:SF4">
    <property type="entry name" value="INSULIN-LIKE PEPTIDE 1-RELATED"/>
    <property type="match status" value="1"/>
</dbReference>
<dbReference type="Gene3D" id="1.10.100.10">
    <property type="entry name" value="Insulin-like"/>
    <property type="match status" value="1"/>
</dbReference>
<keyword evidence="5" id="KW-1015">Disulfide bond</keyword>
<evidence type="ECO:0000256" key="4">
    <source>
        <dbReference type="ARBA" id="ARBA00022729"/>
    </source>
</evidence>
<dbReference type="InterPro" id="IPR022352">
    <property type="entry name" value="Ins/IGF/rlx"/>
</dbReference>
<dbReference type="Pfam" id="PF00049">
    <property type="entry name" value="Insulin"/>
    <property type="match status" value="1"/>
</dbReference>